<dbReference type="Gene3D" id="2.80.10.50">
    <property type="match status" value="1"/>
</dbReference>
<feature type="domain" description="Glycine-rich" evidence="2">
    <location>
        <begin position="35"/>
        <end position="272"/>
    </location>
</feature>
<gene>
    <name evidence="3" type="ORF">pdul_cds_728</name>
</gene>
<evidence type="ECO:0000256" key="1">
    <source>
        <dbReference type="SAM" id="MobiDB-lite"/>
    </source>
</evidence>
<accession>S4VXV2</accession>
<evidence type="ECO:0000313" key="4">
    <source>
        <dbReference type="Proteomes" id="UP000201566"/>
    </source>
</evidence>
<dbReference type="Proteomes" id="UP000201566">
    <property type="component" value="Segment"/>
</dbReference>
<feature type="compositionally biased region" description="Gly residues" evidence="1">
    <location>
        <begin position="146"/>
        <end position="158"/>
    </location>
</feature>
<dbReference type="EMBL" id="KC977570">
    <property type="protein sequence ID" value="AGO82896.1"/>
    <property type="molecule type" value="Genomic_DNA"/>
</dbReference>
<organism evidence="3 4">
    <name type="scientific">Pandoravirus dulcis</name>
    <dbReference type="NCBI Taxonomy" id="1349409"/>
    <lineage>
        <taxon>Viruses</taxon>
        <taxon>Pandoravirus</taxon>
    </lineage>
</organism>
<reference evidence="3 4" key="1">
    <citation type="journal article" date="2013" name="Science">
        <title>Pandoraviruses: amoeba viruses with genomes up to 2.5 Mb reaching that of parasitic eukaryotes.</title>
        <authorList>
            <person name="Philippe N."/>
            <person name="Legendre M."/>
            <person name="Doutre G."/>
            <person name="Coute Y."/>
            <person name="Poirot O."/>
            <person name="Lescot M."/>
            <person name="Arslan D."/>
            <person name="Seltzer V."/>
            <person name="Bertaux L."/>
            <person name="Bruley C."/>
            <person name="Garin J."/>
            <person name="Claverie J.M."/>
            <person name="Abergel C."/>
        </authorList>
    </citation>
    <scope>NUCLEOTIDE SEQUENCE [LARGE SCALE GENOMIC DNA]</scope>
    <source>
        <strain evidence="3">Melbourne</strain>
    </source>
</reference>
<evidence type="ECO:0000259" key="2">
    <source>
        <dbReference type="Pfam" id="PF21722"/>
    </source>
</evidence>
<feature type="region of interest" description="Disordered" evidence="1">
    <location>
        <begin position="146"/>
        <end position="205"/>
    </location>
</feature>
<dbReference type="InterPro" id="IPR049304">
    <property type="entry name" value="Gly_rich_dom"/>
</dbReference>
<dbReference type="GeneID" id="16512675"/>
<name>S4VXV2_9VIRU</name>
<dbReference type="KEGG" id="vg:16512675"/>
<dbReference type="SUPFAM" id="SSF50405">
    <property type="entry name" value="Actin-crosslinking proteins"/>
    <property type="match status" value="1"/>
</dbReference>
<feature type="compositionally biased region" description="Gly residues" evidence="1">
    <location>
        <begin position="180"/>
        <end position="203"/>
    </location>
</feature>
<dbReference type="RefSeq" id="YP_008319565.1">
    <property type="nucleotide sequence ID" value="NC_021858.1"/>
</dbReference>
<dbReference type="InterPro" id="IPR008999">
    <property type="entry name" value="Actin-crosslinking"/>
</dbReference>
<feature type="compositionally biased region" description="Low complexity" evidence="1">
    <location>
        <begin position="159"/>
        <end position="168"/>
    </location>
</feature>
<sequence length="406" mass="39976">MTKPILVASALLAALLCWAAAPAAADDRHTAFIGSSGTWTPPSGAYNFSVSLWGGGGGAITSYFRCVAGGGSGAAIIDRVLDTSTWPSNAQWQITVGQGGGAGYNGQPSTLTVSSSGGSTVLYTTTAYAGAAGGMDCVGGGGGGANGSASGGAGGAGVPSGANGNPPAQGARIGDIKSGSSGGGNGGVVGGGWDTRWSGGIGQDDGTCKSAGGAAGFNGNGASGEIGGEKRQAVSLDAAPNSGAGGGSGLSCDRYLSGYAGSGGSGGCAITYWAPPPSPSPSPQPLTQLVTLVSPISGKQLTPQDGGGVASLWYGASYKEKWTVARLASGKYTFQAFNGYYLGANPGGWVRAEATTVGSWEQWDILINNGNQWTFKSVHGTYMGTTVDGVIYLNNNAALYWTKTAV</sequence>
<dbReference type="CDD" id="cd00257">
    <property type="entry name" value="beta-trefoil_FSCN-like"/>
    <property type="match status" value="1"/>
</dbReference>
<proteinExistence type="predicted"/>
<protein>
    <submittedName>
        <fullName evidence="3">Fascin-like incomplete domain containing protein</fullName>
    </submittedName>
</protein>
<evidence type="ECO:0000313" key="3">
    <source>
        <dbReference type="EMBL" id="AGO82896.1"/>
    </source>
</evidence>
<dbReference type="Pfam" id="PF21722">
    <property type="entry name" value="Gly_rich_2"/>
    <property type="match status" value="1"/>
</dbReference>